<evidence type="ECO:0000313" key="2">
    <source>
        <dbReference type="Proteomes" id="UP000286931"/>
    </source>
</evidence>
<evidence type="ECO:0000313" key="1">
    <source>
        <dbReference type="EMBL" id="GCD93775.1"/>
    </source>
</evidence>
<accession>A0A401YGN4</accession>
<proteinExistence type="predicted"/>
<dbReference type="Proteomes" id="UP000286931">
    <property type="component" value="Unassembled WGS sequence"/>
</dbReference>
<reference evidence="1 2" key="1">
    <citation type="submission" date="2018-12" db="EMBL/GenBank/DDBJ databases">
        <title>Draft genome sequence of Embleya hyalina NBRC 13850T.</title>
        <authorList>
            <person name="Komaki H."/>
            <person name="Hosoyama A."/>
            <person name="Kimura A."/>
            <person name="Ichikawa N."/>
            <person name="Tamura T."/>
        </authorList>
    </citation>
    <scope>NUCLEOTIDE SEQUENCE [LARGE SCALE GENOMIC DNA]</scope>
    <source>
        <strain evidence="1 2">NBRC 13850</strain>
    </source>
</reference>
<organism evidence="1 2">
    <name type="scientific">Embleya hyalina</name>
    <dbReference type="NCBI Taxonomy" id="516124"/>
    <lineage>
        <taxon>Bacteria</taxon>
        <taxon>Bacillati</taxon>
        <taxon>Actinomycetota</taxon>
        <taxon>Actinomycetes</taxon>
        <taxon>Kitasatosporales</taxon>
        <taxon>Streptomycetaceae</taxon>
        <taxon>Embleya</taxon>
    </lineage>
</organism>
<protein>
    <submittedName>
        <fullName evidence="1">Uncharacterized protein</fullName>
    </submittedName>
</protein>
<name>A0A401YGN4_9ACTN</name>
<sequence>MAYPVNVDVVPLETYPDLDELQRLGVGALLSDGLDAVEGFEEADGVGVDLVDHRVTPRSDGAGVLLSVDAPTLEAAERTARQIVLAVLEASVLLADWRVVRSEVQLHDELVYESLMAAEGPDAPAEDPTMRARRPMPEERLRIERQAAGVRAFGLDAFGCEPDTAQPDVPEEKARLAAGAVAASVGVLIDLLFTDLVNLREEDGASFFVLDALPLTEEGFVRRFVVAAVTVTGRLAGTEWAPPGCFAEEMALRLLVDQAASLLERHGLYDDDVEAAFVTFSDAASDDPETVEPRLSDPGPEEWFDPIVPGRAVHGYLRANRHEW</sequence>
<gene>
    <name evidence="1" type="ORF">EHYA_01424</name>
</gene>
<keyword evidence="2" id="KW-1185">Reference proteome</keyword>
<comment type="caution">
    <text evidence="1">The sequence shown here is derived from an EMBL/GenBank/DDBJ whole genome shotgun (WGS) entry which is preliminary data.</text>
</comment>
<dbReference type="EMBL" id="BIFH01000014">
    <property type="protein sequence ID" value="GCD93775.1"/>
    <property type="molecule type" value="Genomic_DNA"/>
</dbReference>
<dbReference type="AlphaFoldDB" id="A0A401YGN4"/>